<evidence type="ECO:0000313" key="6">
    <source>
        <dbReference type="Proteomes" id="UP000515570"/>
    </source>
</evidence>
<dbReference type="SMART" id="SM00998">
    <property type="entry name" value="ADSL_C"/>
    <property type="match status" value="1"/>
</dbReference>
<keyword evidence="1 3" id="KW-0456">Lyase</keyword>
<dbReference type="GO" id="GO:0004018">
    <property type="term" value="F:N6-(1,2-dicarboxyethyl)AMP AMP-lyase (fumarate-forming) activity"/>
    <property type="evidence" value="ECO:0007669"/>
    <property type="project" value="UniProtKB-UniRule"/>
</dbReference>
<dbReference type="Gene3D" id="1.10.275.60">
    <property type="match status" value="1"/>
</dbReference>
<dbReference type="GO" id="GO:0005829">
    <property type="term" value="C:cytosol"/>
    <property type="evidence" value="ECO:0007669"/>
    <property type="project" value="TreeGrafter"/>
</dbReference>
<evidence type="ECO:0000256" key="2">
    <source>
        <dbReference type="NCBIfam" id="TIGR00928"/>
    </source>
</evidence>
<dbReference type="PRINTS" id="PR00149">
    <property type="entry name" value="FUMRATELYASE"/>
</dbReference>
<dbReference type="Pfam" id="PF00206">
    <property type="entry name" value="Lyase_1"/>
    <property type="match status" value="1"/>
</dbReference>
<dbReference type="InterPro" id="IPR000362">
    <property type="entry name" value="Fumarate_lyase_fam"/>
</dbReference>
<dbReference type="InterPro" id="IPR019468">
    <property type="entry name" value="AdenyloSucc_lyase_C"/>
</dbReference>
<comment type="catalytic activity">
    <reaction evidence="3">
        <text>(2S)-2-[5-amino-1-(5-phospho-beta-D-ribosyl)imidazole-4-carboxamido]succinate = 5-amino-1-(5-phospho-beta-D-ribosyl)imidazole-4-carboxamide + fumarate</text>
        <dbReference type="Rhea" id="RHEA:23920"/>
        <dbReference type="ChEBI" id="CHEBI:29806"/>
        <dbReference type="ChEBI" id="CHEBI:58443"/>
        <dbReference type="ChEBI" id="CHEBI:58475"/>
        <dbReference type="EC" id="4.3.2.2"/>
    </reaction>
</comment>
<dbReference type="RefSeq" id="WP_182385438.1">
    <property type="nucleotide sequence ID" value="NZ_CP059833.1"/>
</dbReference>
<comment type="pathway">
    <text evidence="3">Purine metabolism; AMP biosynthesis via de novo pathway; AMP from IMP: step 2/2.</text>
</comment>
<comment type="pathway">
    <text evidence="3">Purine metabolism; IMP biosynthesis via de novo pathway; 5-amino-1-(5-phospho-D-ribosyl)imidazole-4-carboxamide from 5-amino-1-(5-phospho-D-ribosyl)imidazole-4-carboxylate: step 2/2.</text>
</comment>
<evidence type="ECO:0000259" key="4">
    <source>
        <dbReference type="SMART" id="SM00998"/>
    </source>
</evidence>
<protein>
    <recommendedName>
        <fullName evidence="2 3">Adenylosuccinate lyase</fullName>
        <shortName evidence="3">ASL</shortName>
        <ecNumber evidence="2 3">4.3.2.2</ecNumber>
    </recommendedName>
    <alternativeName>
        <fullName evidence="3">Adenylosuccinase</fullName>
    </alternativeName>
</protein>
<organism evidence="5 6">
    <name type="scientific">Corynebacterium hindlerae</name>
    <dbReference type="NCBI Taxonomy" id="699041"/>
    <lineage>
        <taxon>Bacteria</taxon>
        <taxon>Bacillati</taxon>
        <taxon>Actinomycetota</taxon>
        <taxon>Actinomycetes</taxon>
        <taxon>Mycobacteriales</taxon>
        <taxon>Corynebacteriaceae</taxon>
        <taxon>Corynebacterium</taxon>
    </lineage>
</organism>
<keyword evidence="6" id="KW-1185">Reference proteome</keyword>
<dbReference type="GO" id="GO:0044208">
    <property type="term" value="P:'de novo' AMP biosynthetic process"/>
    <property type="evidence" value="ECO:0007669"/>
    <property type="project" value="UniProtKB-UniPathway"/>
</dbReference>
<dbReference type="EC" id="4.3.2.2" evidence="2 3"/>
<dbReference type="UniPathway" id="UPA00075">
    <property type="reaction ID" value="UER00336"/>
</dbReference>
<evidence type="ECO:0000256" key="3">
    <source>
        <dbReference type="RuleBase" id="RU361172"/>
    </source>
</evidence>
<accession>A0A7G5FDD9</accession>
<dbReference type="Proteomes" id="UP000515570">
    <property type="component" value="Chromosome"/>
</dbReference>
<reference evidence="5 6" key="1">
    <citation type="submission" date="2020-07" db="EMBL/GenBank/DDBJ databases">
        <title>non toxigenic Corynebacterium sp. nov from a clinical source.</title>
        <authorList>
            <person name="Bernier A.-M."/>
            <person name="Bernard K."/>
        </authorList>
    </citation>
    <scope>NUCLEOTIDE SEQUENCE [LARGE SCALE GENOMIC DNA]</scope>
    <source>
        <strain evidence="6">NML 93-0612</strain>
    </source>
</reference>
<dbReference type="PANTHER" id="PTHR43172">
    <property type="entry name" value="ADENYLOSUCCINATE LYASE"/>
    <property type="match status" value="1"/>
</dbReference>
<keyword evidence="3" id="KW-0658">Purine biosynthesis</keyword>
<name>A0A7G5FDD9_9CORY</name>
<gene>
    <name evidence="5" type="ORF">HW450_09735</name>
</gene>
<dbReference type="AlphaFoldDB" id="A0A7G5FDD9"/>
<feature type="domain" description="Adenylosuccinate lyase C-terminal" evidence="4">
    <location>
        <begin position="369"/>
        <end position="454"/>
    </location>
</feature>
<dbReference type="EMBL" id="CP059833">
    <property type="protein sequence ID" value="QMV84630.1"/>
    <property type="molecule type" value="Genomic_DNA"/>
</dbReference>
<proteinExistence type="inferred from homology"/>
<dbReference type="Gene3D" id="1.10.40.30">
    <property type="entry name" value="Fumarase/aspartase (C-terminal domain)"/>
    <property type="match status" value="1"/>
</dbReference>
<dbReference type="SUPFAM" id="SSF48557">
    <property type="entry name" value="L-aspartase-like"/>
    <property type="match status" value="1"/>
</dbReference>
<dbReference type="InterPro" id="IPR008948">
    <property type="entry name" value="L-Aspartase-like"/>
</dbReference>
<dbReference type="InterPro" id="IPR022761">
    <property type="entry name" value="Fumarate_lyase_N"/>
</dbReference>
<dbReference type="UniPathway" id="UPA00074">
    <property type="reaction ID" value="UER00132"/>
</dbReference>
<dbReference type="PROSITE" id="PS00163">
    <property type="entry name" value="FUMARATE_LYASES"/>
    <property type="match status" value="1"/>
</dbReference>
<sequence>MAEKKKISNVLSNRYASADLSNLWSAETKIVMERELWIAVMKAQKDLGVDIPAEAIAAYEAVKDQVDVASIAEREKITRHDVKARIEEFNDLAGFEHIHKGMTSRDLTENVEQLQIHRSLEIILGKAVAVLARIGERAAMYQSLVMAGRSHNVAAQATTLGKRFASAADELLIAIERTESLIDRYPLRGIKGPMGTAQDMLDLMGGNETKLASLETRIADHLGFHRVFDSVGQVYPRSLDFDAVSALVQLGAGPSSLAHTIRLMAGNETVTEGFKEGQVGSSAMPHKMNARSCERVGGMQVILRGYLTMVADLSGQQWNEGDVFCSVVRRVALPDAFFALDGMFETFLTVLDEFGAFPAMIDRELERYLPFLATTRILMAAVRSGMGRETAHEVIKENAVAVALNMRENGGSQDLIERLAADERMTLSAEDLQAALADRHAFIGAAETQVSRVLARVNDVVSRYPEAAKYQPGEIL</sequence>
<dbReference type="Pfam" id="PF10397">
    <property type="entry name" value="ADSL_C"/>
    <property type="match status" value="1"/>
</dbReference>
<comment type="similarity">
    <text evidence="3">Belongs to the lyase 1 family. Adenylosuccinate lyase subfamily.</text>
</comment>
<evidence type="ECO:0000313" key="5">
    <source>
        <dbReference type="EMBL" id="QMV84630.1"/>
    </source>
</evidence>
<dbReference type="Gene3D" id="1.20.200.10">
    <property type="entry name" value="Fumarase/aspartase (Central domain)"/>
    <property type="match status" value="1"/>
</dbReference>
<comment type="catalytic activity">
    <reaction evidence="3">
        <text>N(6)-(1,2-dicarboxyethyl)-AMP = fumarate + AMP</text>
        <dbReference type="Rhea" id="RHEA:16853"/>
        <dbReference type="ChEBI" id="CHEBI:29806"/>
        <dbReference type="ChEBI" id="CHEBI:57567"/>
        <dbReference type="ChEBI" id="CHEBI:456215"/>
        <dbReference type="EC" id="4.3.2.2"/>
    </reaction>
</comment>
<dbReference type="InterPro" id="IPR004769">
    <property type="entry name" value="Pur_lyase"/>
</dbReference>
<dbReference type="NCBIfam" id="TIGR00928">
    <property type="entry name" value="purB"/>
    <property type="match status" value="1"/>
</dbReference>
<evidence type="ECO:0000256" key="1">
    <source>
        <dbReference type="ARBA" id="ARBA00023239"/>
    </source>
</evidence>
<dbReference type="GO" id="GO:0070626">
    <property type="term" value="F:(S)-2-(5-amino-1-(5-phospho-D-ribosyl)imidazole-4-carboxamido) succinate lyase (fumarate-forming) activity"/>
    <property type="evidence" value="ECO:0007669"/>
    <property type="project" value="TreeGrafter"/>
</dbReference>
<dbReference type="PANTHER" id="PTHR43172:SF1">
    <property type="entry name" value="ADENYLOSUCCINATE LYASE"/>
    <property type="match status" value="1"/>
</dbReference>
<dbReference type="InterPro" id="IPR020557">
    <property type="entry name" value="Fumarate_lyase_CS"/>
</dbReference>
<dbReference type="GO" id="GO:0006189">
    <property type="term" value="P:'de novo' IMP biosynthetic process"/>
    <property type="evidence" value="ECO:0007669"/>
    <property type="project" value="UniProtKB-UniPathway"/>
</dbReference>